<organism evidence="1 2">
    <name type="scientific">Melghirimyces profundicolus</name>
    <dbReference type="NCBI Taxonomy" id="1242148"/>
    <lineage>
        <taxon>Bacteria</taxon>
        <taxon>Bacillati</taxon>
        <taxon>Bacillota</taxon>
        <taxon>Bacilli</taxon>
        <taxon>Bacillales</taxon>
        <taxon>Thermoactinomycetaceae</taxon>
        <taxon>Melghirimyces</taxon>
    </lineage>
</organism>
<proteinExistence type="predicted"/>
<reference evidence="1 2" key="1">
    <citation type="submission" date="2018-04" db="EMBL/GenBank/DDBJ databases">
        <title>Genomic Encyclopedia of Archaeal and Bacterial Type Strains, Phase II (KMG-II): from individual species to whole genera.</title>
        <authorList>
            <person name="Goeker M."/>
        </authorList>
    </citation>
    <scope>NUCLEOTIDE SEQUENCE [LARGE SCALE GENOMIC DNA]</scope>
    <source>
        <strain evidence="1 2">DSM 45787</strain>
    </source>
</reference>
<dbReference type="Gene3D" id="6.10.10.80">
    <property type="entry name" value="Small, acid-soluble spore protein, alpha/beta type-like"/>
    <property type="match status" value="1"/>
</dbReference>
<dbReference type="AlphaFoldDB" id="A0A2T6B7E2"/>
<dbReference type="EMBL" id="QBKR01000032">
    <property type="protein sequence ID" value="PTX51942.1"/>
    <property type="molecule type" value="Genomic_DNA"/>
</dbReference>
<sequence>MGEDREPIPADFHRTENHGEWWALWKNHIAGECGFGPETTARANGSIDGEIIKRMVGLNRKKTGEIRRSFFCQECFCRSLAPVRHFRMLSQG</sequence>
<protein>
    <submittedName>
        <fullName evidence="1">Uncharacterized protein</fullName>
    </submittedName>
</protein>
<evidence type="ECO:0000313" key="1">
    <source>
        <dbReference type="EMBL" id="PTX51942.1"/>
    </source>
</evidence>
<dbReference type="Proteomes" id="UP000244240">
    <property type="component" value="Unassembled WGS sequence"/>
</dbReference>
<accession>A0A2T6B7E2</accession>
<name>A0A2T6B7E2_9BACL</name>
<comment type="caution">
    <text evidence="1">The sequence shown here is derived from an EMBL/GenBank/DDBJ whole genome shotgun (WGS) entry which is preliminary data.</text>
</comment>
<keyword evidence="2" id="KW-1185">Reference proteome</keyword>
<gene>
    <name evidence="1" type="ORF">C8P63_13221</name>
</gene>
<evidence type="ECO:0000313" key="2">
    <source>
        <dbReference type="Proteomes" id="UP000244240"/>
    </source>
</evidence>
<dbReference type="InterPro" id="IPR038300">
    <property type="entry name" value="SASP_sf_alpha/beta"/>
</dbReference>